<feature type="binding site" evidence="11">
    <location>
        <position position="680"/>
    </location>
    <ligand>
        <name>Zn(2+)</name>
        <dbReference type="ChEBI" id="CHEBI:29105"/>
    </ligand>
</feature>
<keyword evidence="10 11" id="KW-0030">Aminoacyl-tRNA synthetase</keyword>
<feature type="binding site" evidence="11">
    <location>
        <position position="676"/>
    </location>
    <ligand>
        <name>Zn(2+)</name>
        <dbReference type="ChEBI" id="CHEBI:29105"/>
    </ligand>
</feature>
<evidence type="ECO:0000256" key="12">
    <source>
        <dbReference type="SAM" id="MobiDB-lite"/>
    </source>
</evidence>
<evidence type="ECO:0000256" key="1">
    <source>
        <dbReference type="ARBA" id="ARBA00008226"/>
    </source>
</evidence>
<keyword evidence="9 11" id="KW-0648">Protein biosynthesis</keyword>
<comment type="cofactor">
    <cofactor evidence="11">
        <name>Zn(2+)</name>
        <dbReference type="ChEBI" id="CHEBI:29105"/>
    </cofactor>
    <text evidence="11">Binds 1 zinc ion per subunit.</text>
</comment>
<reference evidence="14 15" key="1">
    <citation type="submission" date="2024-06" db="EMBL/GenBank/DDBJ databases">
        <title>Genomic Encyclopedia of Type Strains, Phase IV (KMG-IV): sequencing the most valuable type-strain genomes for metagenomic binning, comparative biology and taxonomic classification.</title>
        <authorList>
            <person name="Goeker M."/>
        </authorList>
    </citation>
    <scope>NUCLEOTIDE SEQUENCE [LARGE SCALE GENOMIC DNA]</scope>
    <source>
        <strain evidence="14 15">DSM 27865</strain>
    </source>
</reference>
<dbReference type="InterPro" id="IPR045864">
    <property type="entry name" value="aa-tRNA-synth_II/BPL/LPL"/>
</dbReference>
<dbReference type="SUPFAM" id="SSF55186">
    <property type="entry name" value="ThrRS/AlaRS common domain"/>
    <property type="match status" value="1"/>
</dbReference>
<feature type="region of interest" description="Disordered" evidence="12">
    <location>
        <begin position="852"/>
        <end position="872"/>
    </location>
</feature>
<dbReference type="Pfam" id="PF07973">
    <property type="entry name" value="tRNA_SAD"/>
    <property type="match status" value="1"/>
</dbReference>
<evidence type="ECO:0000256" key="3">
    <source>
        <dbReference type="ARBA" id="ARBA00022598"/>
    </source>
</evidence>
<gene>
    <name evidence="11" type="primary">alaS</name>
    <name evidence="14" type="ORF">ABID37_000693</name>
</gene>
<comment type="subcellular location">
    <subcellularLocation>
        <location evidence="11">Cytoplasm</location>
    </subcellularLocation>
</comment>
<dbReference type="InterPro" id="IPR050058">
    <property type="entry name" value="Ala-tRNA_ligase"/>
</dbReference>
<keyword evidence="11" id="KW-0963">Cytoplasm</keyword>
<dbReference type="PRINTS" id="PR00980">
    <property type="entry name" value="TRNASYNTHALA"/>
</dbReference>
<protein>
    <recommendedName>
        <fullName evidence="11">Alanine--tRNA ligase</fullName>
        <ecNumber evidence="11">6.1.1.7</ecNumber>
    </recommendedName>
    <alternativeName>
        <fullName evidence="11">Alanyl-tRNA synthetase</fullName>
        <shortName evidence="11">AlaRS</shortName>
    </alternativeName>
</protein>
<sequence>MSGVNEIRSAFLDYFRKEGHEVVASSPLVPRNDPTLMFTNAGMVQFKNVFTGLETRPYNRAATSQKCVRAGGKHNDLDNVGYTARHHTFFEMLGNFSFGDYFKERAIELAWNLITREFGLARDRLLVTVYHTDDAAADFWKKIAGLPDEKIIRIPTSDNFWAMGDTGPCGPCSEIFYDHGDHIPGGPPGSPDEDGDRFIEIWNLVFMQYEQVTKEERIDLPRPSIDTGMGLERIAAVLQGVHDNYDIDLFKALIRASEEATGVPATGANRASHRVIADHLRASSFLIADGVLPSNEGRGYVLRRIMRRAMRHAQLLGAKEPLMWRLVPALVREMGQAYPELVRGEKLIAETLKLEETRFRKTLARGLTLLNDATESLGSGGRLDGETAFKLYDTYGFPLDLTQDALRQRNIAVDLDGFNAAMERQKAEARANWSGSGEAATEAVWFGVREKAGATEFLGYDTEQAEGIVQALVQEGKEVEAAAAGQQVAVVVNQTPFYGESGGQMGDTGTISGEGFSIEVEDTLKKGEGLFVHVGKVVKGTVKTGAAVELKVDHVRRSKLRSNHSATHLIHEALREVLGTHVAQKGSLVAPDRLRFDFSHNKGISPEELEEVERMANEIVVQNGPVTTRLMSVDDARAEGAMALFGEKYGDEVRVVSMGTALHGEKANRPYSIELCGGTHVNATGDIGLVRIVSDSPVAAGVRRIEALTGEAARQYLDEQERRLKSAASVLKVSPAEVPARVEALVEERRKLERELAEARRKLALGGGSAAGAGSEIKEIDGTKFLGKVVEGVSPRDLKSLADDGKKSVGSGVVTFVGVGEDSKASVVVAVTDDLTARFSAVDLVRKASAALGGQGGGGRPDMAQAGGPDGAKAEAALQAVSQALASA</sequence>
<dbReference type="InterPro" id="IPR003156">
    <property type="entry name" value="DHHA1_dom"/>
</dbReference>
<evidence type="ECO:0000256" key="10">
    <source>
        <dbReference type="ARBA" id="ARBA00023146"/>
    </source>
</evidence>
<dbReference type="EMBL" id="JBEPML010000002">
    <property type="protein sequence ID" value="MET3790502.1"/>
    <property type="molecule type" value="Genomic_DNA"/>
</dbReference>
<keyword evidence="3 11" id="KW-0436">Ligase</keyword>
<dbReference type="Gene3D" id="3.30.980.10">
    <property type="entry name" value="Threonyl-trna Synthetase, Chain A, domain 2"/>
    <property type="match status" value="1"/>
</dbReference>
<comment type="function">
    <text evidence="11">Catalyzes the attachment of alanine to tRNA(Ala) in a two-step reaction: alanine is first activated by ATP to form Ala-AMP and then transferred to the acceptor end of tRNA(Ala). Also edits incorrectly charged Ser-tRNA(Ala) and Gly-tRNA(Ala) via its editing domain.</text>
</comment>
<evidence type="ECO:0000256" key="7">
    <source>
        <dbReference type="ARBA" id="ARBA00022840"/>
    </source>
</evidence>
<comment type="caution">
    <text evidence="14">The sequence shown here is derived from an EMBL/GenBank/DDBJ whole genome shotgun (WGS) entry which is preliminary data.</text>
</comment>
<evidence type="ECO:0000256" key="5">
    <source>
        <dbReference type="ARBA" id="ARBA00022741"/>
    </source>
</evidence>
<dbReference type="NCBIfam" id="TIGR00344">
    <property type="entry name" value="alaS"/>
    <property type="match status" value="1"/>
</dbReference>
<dbReference type="SUPFAM" id="SSF50447">
    <property type="entry name" value="Translation proteins"/>
    <property type="match status" value="1"/>
</dbReference>
<dbReference type="PANTHER" id="PTHR11777:SF9">
    <property type="entry name" value="ALANINE--TRNA LIGASE, CYTOPLASMIC"/>
    <property type="match status" value="1"/>
</dbReference>
<dbReference type="InterPro" id="IPR018162">
    <property type="entry name" value="Ala-tRNA-ligase_IIc_anticod-bd"/>
</dbReference>
<keyword evidence="8 11" id="KW-0694">RNA-binding</keyword>
<keyword evidence="6 11" id="KW-0862">Zinc</keyword>
<comment type="catalytic activity">
    <reaction evidence="11">
        <text>tRNA(Ala) + L-alanine + ATP = L-alanyl-tRNA(Ala) + AMP + diphosphate</text>
        <dbReference type="Rhea" id="RHEA:12540"/>
        <dbReference type="Rhea" id="RHEA-COMP:9657"/>
        <dbReference type="Rhea" id="RHEA-COMP:9923"/>
        <dbReference type="ChEBI" id="CHEBI:30616"/>
        <dbReference type="ChEBI" id="CHEBI:33019"/>
        <dbReference type="ChEBI" id="CHEBI:57972"/>
        <dbReference type="ChEBI" id="CHEBI:78442"/>
        <dbReference type="ChEBI" id="CHEBI:78497"/>
        <dbReference type="ChEBI" id="CHEBI:456215"/>
        <dbReference type="EC" id="6.1.1.7"/>
    </reaction>
</comment>
<evidence type="ECO:0000259" key="13">
    <source>
        <dbReference type="PROSITE" id="PS50860"/>
    </source>
</evidence>
<dbReference type="Gene3D" id="3.10.310.40">
    <property type="match status" value="1"/>
</dbReference>
<dbReference type="SUPFAM" id="SSF55681">
    <property type="entry name" value="Class II aaRS and biotin synthetases"/>
    <property type="match status" value="1"/>
</dbReference>
<dbReference type="InterPro" id="IPR018163">
    <property type="entry name" value="Thr/Ala-tRNA-synth_IIc_edit"/>
</dbReference>
<feature type="binding site" evidence="11">
    <location>
        <position position="564"/>
    </location>
    <ligand>
        <name>Zn(2+)</name>
        <dbReference type="ChEBI" id="CHEBI:29105"/>
    </ligand>
</feature>
<keyword evidence="7 11" id="KW-0067">ATP-binding</keyword>
<evidence type="ECO:0000256" key="11">
    <source>
        <dbReference type="HAMAP-Rule" id="MF_00036"/>
    </source>
</evidence>
<proteinExistence type="inferred from homology"/>
<organism evidence="14 15">
    <name type="scientific">Aquamicrobium terrae</name>
    <dbReference type="NCBI Taxonomy" id="1324945"/>
    <lineage>
        <taxon>Bacteria</taxon>
        <taxon>Pseudomonadati</taxon>
        <taxon>Pseudomonadota</taxon>
        <taxon>Alphaproteobacteria</taxon>
        <taxon>Hyphomicrobiales</taxon>
        <taxon>Phyllobacteriaceae</taxon>
        <taxon>Aquamicrobium</taxon>
    </lineage>
</organism>
<dbReference type="Proteomes" id="UP001549076">
    <property type="component" value="Unassembled WGS sequence"/>
</dbReference>
<dbReference type="CDD" id="cd00673">
    <property type="entry name" value="AlaRS_core"/>
    <property type="match status" value="1"/>
</dbReference>
<evidence type="ECO:0000256" key="8">
    <source>
        <dbReference type="ARBA" id="ARBA00022884"/>
    </source>
</evidence>
<keyword evidence="15" id="KW-1185">Reference proteome</keyword>
<dbReference type="Gene3D" id="6.10.250.550">
    <property type="match status" value="1"/>
</dbReference>
<name>A0ABV2MUM8_9HYPH</name>
<comment type="similarity">
    <text evidence="1 11">Belongs to the class-II aminoacyl-tRNA synthetase family.</text>
</comment>
<accession>A0ABV2MUM8</accession>
<dbReference type="InterPro" id="IPR012947">
    <property type="entry name" value="tRNA_SAD"/>
</dbReference>
<evidence type="ECO:0000256" key="2">
    <source>
        <dbReference type="ARBA" id="ARBA00022555"/>
    </source>
</evidence>
<evidence type="ECO:0000313" key="14">
    <source>
        <dbReference type="EMBL" id="MET3790502.1"/>
    </source>
</evidence>
<dbReference type="Pfam" id="PF02272">
    <property type="entry name" value="DHHA1"/>
    <property type="match status" value="1"/>
</dbReference>
<dbReference type="Gene3D" id="2.40.30.130">
    <property type="match status" value="1"/>
</dbReference>
<keyword evidence="5 11" id="KW-0547">Nucleotide-binding</keyword>
<comment type="domain">
    <text evidence="11">Consists of three domains; the N-terminal catalytic domain, the editing domain and the C-terminal C-Ala domain. The editing domain removes incorrectly charged amino acids, while the C-Ala domain, along with tRNA(Ala), serves as a bridge to cooperatively bring together the editing and aminoacylation centers thus stimulating deacylation of misacylated tRNAs.</text>
</comment>
<evidence type="ECO:0000313" key="15">
    <source>
        <dbReference type="Proteomes" id="UP001549076"/>
    </source>
</evidence>
<dbReference type="PROSITE" id="PS50860">
    <property type="entry name" value="AA_TRNA_LIGASE_II_ALA"/>
    <property type="match status" value="1"/>
</dbReference>
<dbReference type="InterPro" id="IPR002318">
    <property type="entry name" value="Ala-tRNA-lgiase_IIc"/>
</dbReference>
<dbReference type="Gene3D" id="3.30.930.10">
    <property type="entry name" value="Bira Bifunctional Protein, Domain 2"/>
    <property type="match status" value="1"/>
</dbReference>
<dbReference type="InterPro" id="IPR018164">
    <property type="entry name" value="Ala-tRNA-synth_IIc_N"/>
</dbReference>
<dbReference type="EC" id="6.1.1.7" evidence="11"/>
<dbReference type="SMART" id="SM00863">
    <property type="entry name" value="tRNA_SAD"/>
    <property type="match status" value="1"/>
</dbReference>
<dbReference type="InterPro" id="IPR023033">
    <property type="entry name" value="Ala_tRNA_ligase_euk/bac"/>
</dbReference>
<dbReference type="Gene3D" id="3.30.54.20">
    <property type="match status" value="1"/>
</dbReference>
<keyword evidence="2 11" id="KW-0820">tRNA-binding</keyword>
<keyword evidence="4 11" id="KW-0479">Metal-binding</keyword>
<dbReference type="InterPro" id="IPR009000">
    <property type="entry name" value="Transl_B-barrel_sf"/>
</dbReference>
<dbReference type="Pfam" id="PF01411">
    <property type="entry name" value="tRNA-synt_2c"/>
    <property type="match status" value="1"/>
</dbReference>
<dbReference type="GO" id="GO:0004813">
    <property type="term" value="F:alanine-tRNA ligase activity"/>
    <property type="evidence" value="ECO:0007669"/>
    <property type="project" value="UniProtKB-EC"/>
</dbReference>
<evidence type="ECO:0000256" key="4">
    <source>
        <dbReference type="ARBA" id="ARBA00022723"/>
    </source>
</evidence>
<dbReference type="HAMAP" id="MF_00036_B">
    <property type="entry name" value="Ala_tRNA_synth_B"/>
    <property type="match status" value="1"/>
</dbReference>
<feature type="domain" description="Alanyl-transfer RNA synthetases family profile" evidence="13">
    <location>
        <begin position="2"/>
        <end position="719"/>
    </location>
</feature>
<evidence type="ECO:0000256" key="9">
    <source>
        <dbReference type="ARBA" id="ARBA00022917"/>
    </source>
</evidence>
<dbReference type="InterPro" id="IPR018165">
    <property type="entry name" value="Ala-tRNA-synth_IIc_core"/>
</dbReference>
<dbReference type="RefSeq" id="WP_354192676.1">
    <property type="nucleotide sequence ID" value="NZ_JBEPML010000002.1"/>
</dbReference>
<dbReference type="PANTHER" id="PTHR11777">
    <property type="entry name" value="ALANYL-TRNA SYNTHETASE"/>
    <property type="match status" value="1"/>
</dbReference>
<dbReference type="SUPFAM" id="SSF101353">
    <property type="entry name" value="Putative anticodon-binding domain of alanyl-tRNA synthetase (AlaRS)"/>
    <property type="match status" value="1"/>
</dbReference>
<feature type="binding site" evidence="11">
    <location>
        <position position="568"/>
    </location>
    <ligand>
        <name>Zn(2+)</name>
        <dbReference type="ChEBI" id="CHEBI:29105"/>
    </ligand>
</feature>
<evidence type="ECO:0000256" key="6">
    <source>
        <dbReference type="ARBA" id="ARBA00022833"/>
    </source>
</evidence>